<dbReference type="Pfam" id="PF00456">
    <property type="entry name" value="Transketolase_N"/>
    <property type="match status" value="1"/>
</dbReference>
<dbReference type="GO" id="GO:0004739">
    <property type="term" value="F:pyruvate dehydrogenase (acetyl-transferring) activity"/>
    <property type="evidence" value="ECO:0007669"/>
    <property type="project" value="UniProtKB-EC"/>
</dbReference>
<comment type="cofactor">
    <cofactor evidence="1 9">
        <name>thiamine diphosphate</name>
        <dbReference type="ChEBI" id="CHEBI:58937"/>
    </cofactor>
</comment>
<protein>
    <recommendedName>
        <fullName evidence="4 9">Pyruvate dehydrogenase E1 component</fullName>
        <ecNumber evidence="3 9">1.2.4.1</ecNumber>
    </recommendedName>
</protein>
<dbReference type="InterPro" id="IPR055152">
    <property type="entry name" value="Transketolase-like_C_2"/>
</dbReference>
<dbReference type="Gene3D" id="3.40.50.920">
    <property type="match status" value="1"/>
</dbReference>
<evidence type="ECO:0000259" key="10">
    <source>
        <dbReference type="Pfam" id="PF00456"/>
    </source>
</evidence>
<evidence type="ECO:0000256" key="5">
    <source>
        <dbReference type="ARBA" id="ARBA00023002"/>
    </source>
</evidence>
<evidence type="ECO:0000256" key="1">
    <source>
        <dbReference type="ARBA" id="ARBA00001964"/>
    </source>
</evidence>
<proteinExistence type="predicted"/>
<dbReference type="InterPro" id="IPR004660">
    <property type="entry name" value="PDH_E1"/>
</dbReference>
<evidence type="ECO:0000256" key="3">
    <source>
        <dbReference type="ARBA" id="ARBA00012281"/>
    </source>
</evidence>
<evidence type="ECO:0000313" key="14">
    <source>
        <dbReference type="Proteomes" id="UP001165395"/>
    </source>
</evidence>
<comment type="caution">
    <text evidence="13">The sequence shown here is derived from an EMBL/GenBank/DDBJ whole genome shotgun (WGS) entry which is preliminary data.</text>
</comment>
<dbReference type="PANTHER" id="PTHR43825">
    <property type="entry name" value="PYRUVATE DEHYDROGENASE E1 COMPONENT"/>
    <property type="match status" value="1"/>
</dbReference>
<evidence type="ECO:0000256" key="2">
    <source>
        <dbReference type="ARBA" id="ARBA00003157"/>
    </source>
</evidence>
<dbReference type="InterPro" id="IPR041621">
    <property type="entry name" value="PDH_E1_M"/>
</dbReference>
<dbReference type="EMBL" id="JAJBZT010000001">
    <property type="protein sequence ID" value="MCB6182417.1"/>
    <property type="molecule type" value="Genomic_DNA"/>
</dbReference>
<evidence type="ECO:0000259" key="11">
    <source>
        <dbReference type="Pfam" id="PF17831"/>
    </source>
</evidence>
<dbReference type="Proteomes" id="UP001165395">
    <property type="component" value="Unassembled WGS sequence"/>
</dbReference>
<organism evidence="13 14">
    <name type="scientific">Leeia speluncae</name>
    <dbReference type="NCBI Taxonomy" id="2884804"/>
    <lineage>
        <taxon>Bacteria</taxon>
        <taxon>Pseudomonadati</taxon>
        <taxon>Pseudomonadota</taxon>
        <taxon>Betaproteobacteria</taxon>
        <taxon>Neisseriales</taxon>
        <taxon>Leeiaceae</taxon>
        <taxon>Leeia</taxon>
    </lineage>
</organism>
<dbReference type="PANTHER" id="PTHR43825:SF3">
    <property type="entry name" value="PYRUVATE DEHYDROGENASE E1 COMPONENT"/>
    <property type="match status" value="1"/>
</dbReference>
<keyword evidence="6 9" id="KW-0786">Thiamine pyrophosphate</keyword>
<keyword evidence="5 9" id="KW-0560">Oxidoreductase</keyword>
<dbReference type="InterPro" id="IPR051157">
    <property type="entry name" value="PDH/Transketolase"/>
</dbReference>
<dbReference type="NCBIfam" id="TIGR00759">
    <property type="entry name" value="aceE"/>
    <property type="match status" value="1"/>
</dbReference>
<comment type="function">
    <text evidence="2 9">Component of the pyruvate dehydrogenase (PDH) complex, that catalyzes the overall conversion of pyruvate to acetyl-CoA and CO(2).</text>
</comment>
<evidence type="ECO:0000256" key="7">
    <source>
        <dbReference type="ARBA" id="ARBA00023317"/>
    </source>
</evidence>
<dbReference type="PIRSF" id="PIRSF000156">
    <property type="entry name" value="Pyruvate_dh_E1"/>
    <property type="match status" value="1"/>
</dbReference>
<feature type="domain" description="Transketolase N-terminal" evidence="10">
    <location>
        <begin position="86"/>
        <end position="294"/>
    </location>
</feature>
<dbReference type="Pfam" id="PF17831">
    <property type="entry name" value="PDH_E1_M"/>
    <property type="match status" value="1"/>
</dbReference>
<dbReference type="InterPro" id="IPR035807">
    <property type="entry name" value="PDC_E1_N"/>
</dbReference>
<dbReference type="InterPro" id="IPR005474">
    <property type="entry name" value="Transketolase_N"/>
</dbReference>
<dbReference type="SUPFAM" id="SSF52922">
    <property type="entry name" value="TK C-terminal domain-like"/>
    <property type="match status" value="1"/>
</dbReference>
<evidence type="ECO:0000313" key="13">
    <source>
        <dbReference type="EMBL" id="MCB6182417.1"/>
    </source>
</evidence>
<name>A0ABS8D2J7_9NEIS</name>
<gene>
    <name evidence="13" type="primary">aceE</name>
    <name evidence="13" type="ORF">LIN78_02465</name>
</gene>
<dbReference type="InterPro" id="IPR029061">
    <property type="entry name" value="THDP-binding"/>
</dbReference>
<evidence type="ECO:0000256" key="4">
    <source>
        <dbReference type="ARBA" id="ARBA00017172"/>
    </source>
</evidence>
<evidence type="ECO:0000256" key="8">
    <source>
        <dbReference type="ARBA" id="ARBA00051231"/>
    </source>
</evidence>
<evidence type="ECO:0000256" key="9">
    <source>
        <dbReference type="PIRNR" id="PIRNR000156"/>
    </source>
</evidence>
<reference evidence="13" key="1">
    <citation type="submission" date="2021-10" db="EMBL/GenBank/DDBJ databases">
        <title>The complete genome sequence of Leeia sp. TBRC 13508.</title>
        <authorList>
            <person name="Charoenyingcharoen P."/>
            <person name="Yukphan P."/>
        </authorList>
    </citation>
    <scope>NUCLEOTIDE SEQUENCE</scope>
    <source>
        <strain evidence="13">TBRC 13508</strain>
    </source>
</reference>
<sequence length="889" mass="100468">MTIGNTPEDLDPQETREWLEALESVLENEGAERAQYILETLTDKARRTGAYLPFSANTAYLNTIPTHKEARSPGNHELEDRLRSYIRWNALAMVVRANKNSSELGGHISSFASAATLYDVGFNHFWHAPNENHGGDLVYMQGHSAPGAYARAFLEGRITEDQMNNFRQEVDGEGLSSYPHPWLMPDFWQFPTVSMGLGPIMAIYQARFMKYLESRNLSKHTNRKVWCFCGDGEMDEPESLGAISMAGREKLDNLIFVVNCNLQRLDGPVRGNGKIIQELEGDFRGAGWNVIKVVWGSYWDPLLARDSKGLLKKRMEECVDGDYQTMKSKDGRYVRIHFFGKYKELEDMVATMSDEEIWKLNRGGHDPHKVYAAYHEAVNNPRSRPTVILAKTIKGYGMGRAGEAQNISHQQKKMDIDSLREFRDRFHIPVSDEQLPEVPFFKPAEDSPEMKYMHERRAALGGYLPARKPVDTKLEIPPLSNFERLLKSSGERELSTTMAFVQMLGSLVKDKAIGKHIVPIVPDESRTFGMEGMFRQLGIWSTEGQMYVPQDSDQLMFYKEDKSGQILQEGINEAGGMSDWIAAATAYANHGVPMIPFYIYYSMFGFQRIGDLAWAAGDLRARGFLLGGTAGRTTLNGEGLQHQDGHSHIFAGFIPNCVSYDPTFSYEVAVIVQDGMRRMYQDNENIYYYITLMNENYTHPEMPEGAEEGILKGMYLLKEGAQDAKLKVQLLGSGTILRESIAAADLLRDDWGVDADIWSVPSFNELKRDAVDAERWNLLHPAAEPRKSYVEEQLSTRSGPFIATTDYIRNYADQIRAYVPGQYVVLGTDGFGRSDTRKKLRHFFEVDRHFITVASLNALAKEGKISREVVAQAITKYGINPEKLNPALV</sequence>
<dbReference type="RefSeq" id="WP_227178116.1">
    <property type="nucleotide sequence ID" value="NZ_JAJBZT010000001.1"/>
</dbReference>
<keyword evidence="7 9" id="KW-0670">Pyruvate</keyword>
<dbReference type="EC" id="1.2.4.1" evidence="3 9"/>
<keyword evidence="14" id="KW-1185">Reference proteome</keyword>
<dbReference type="CDD" id="cd02017">
    <property type="entry name" value="TPP_E1_EcPDC_like"/>
    <property type="match status" value="1"/>
</dbReference>
<accession>A0ABS8D2J7</accession>
<feature type="domain" description="Transketolase-like C-terminal" evidence="12">
    <location>
        <begin position="713"/>
        <end position="847"/>
    </location>
</feature>
<evidence type="ECO:0000256" key="6">
    <source>
        <dbReference type="ARBA" id="ARBA00023052"/>
    </source>
</evidence>
<dbReference type="SUPFAM" id="SSF52518">
    <property type="entry name" value="Thiamin diphosphate-binding fold (THDP-binding)"/>
    <property type="match status" value="2"/>
</dbReference>
<dbReference type="InterPro" id="IPR009014">
    <property type="entry name" value="Transketo_C/PFOR_II"/>
</dbReference>
<dbReference type="Pfam" id="PF22613">
    <property type="entry name" value="Transketolase_C_1"/>
    <property type="match status" value="1"/>
</dbReference>
<comment type="catalytic activity">
    <reaction evidence="8 9">
        <text>N(6)-[(R)-lipoyl]-L-lysyl-[protein] + pyruvate + H(+) = N(6)-[(R)-S(8)-acetyldihydrolipoyl]-L-lysyl-[protein] + CO2</text>
        <dbReference type="Rhea" id="RHEA:19189"/>
        <dbReference type="Rhea" id="RHEA-COMP:10474"/>
        <dbReference type="Rhea" id="RHEA-COMP:10478"/>
        <dbReference type="ChEBI" id="CHEBI:15361"/>
        <dbReference type="ChEBI" id="CHEBI:15378"/>
        <dbReference type="ChEBI" id="CHEBI:16526"/>
        <dbReference type="ChEBI" id="CHEBI:83099"/>
        <dbReference type="ChEBI" id="CHEBI:83111"/>
        <dbReference type="EC" id="1.2.4.1"/>
    </reaction>
</comment>
<feature type="domain" description="Pyruvate dehydrogenase E1 component middle" evidence="11">
    <location>
        <begin position="483"/>
        <end position="700"/>
    </location>
</feature>
<evidence type="ECO:0000259" key="12">
    <source>
        <dbReference type="Pfam" id="PF22613"/>
    </source>
</evidence>
<dbReference type="Gene3D" id="3.40.50.970">
    <property type="match status" value="2"/>
</dbReference>